<dbReference type="Gene3D" id="1.10.150.520">
    <property type="match status" value="1"/>
</dbReference>
<reference evidence="2" key="1">
    <citation type="submission" date="2023-07" db="EMBL/GenBank/DDBJ databases">
        <title>30 novel species of actinomycetes from the DSMZ collection.</title>
        <authorList>
            <person name="Nouioui I."/>
        </authorList>
    </citation>
    <scope>NUCLEOTIDE SEQUENCE [LARGE SCALE GENOMIC DNA]</scope>
    <source>
        <strain evidence="2">DSM 41979</strain>
    </source>
</reference>
<accession>A0ABU2RAJ6</accession>
<proteinExistence type="predicted"/>
<dbReference type="InterPro" id="IPR041492">
    <property type="entry name" value="HAD_2"/>
</dbReference>
<dbReference type="SFLD" id="SFLDG01129">
    <property type="entry name" value="C1.5:_HAD__Beta-PGM__Phosphata"/>
    <property type="match status" value="1"/>
</dbReference>
<gene>
    <name evidence="1" type="ORF">RM698_32395</name>
</gene>
<dbReference type="InterPro" id="IPR023214">
    <property type="entry name" value="HAD_sf"/>
</dbReference>
<dbReference type="InterPro" id="IPR006439">
    <property type="entry name" value="HAD-SF_hydro_IA"/>
</dbReference>
<dbReference type="SUPFAM" id="SSF56784">
    <property type="entry name" value="HAD-like"/>
    <property type="match status" value="1"/>
</dbReference>
<dbReference type="Pfam" id="PF13419">
    <property type="entry name" value="HAD_2"/>
    <property type="match status" value="1"/>
</dbReference>
<dbReference type="Gene3D" id="3.40.50.1000">
    <property type="entry name" value="HAD superfamily/HAD-like"/>
    <property type="match status" value="1"/>
</dbReference>
<dbReference type="PANTHER" id="PTHR47478">
    <property type="match status" value="1"/>
</dbReference>
<evidence type="ECO:0000313" key="2">
    <source>
        <dbReference type="Proteomes" id="UP001183610"/>
    </source>
</evidence>
<dbReference type="RefSeq" id="WP_010279488.1">
    <property type="nucleotide sequence ID" value="NZ_JAVRET010000177.1"/>
</dbReference>
<keyword evidence="2" id="KW-1185">Reference proteome</keyword>
<evidence type="ECO:0000313" key="1">
    <source>
        <dbReference type="EMBL" id="MDT0413713.1"/>
    </source>
</evidence>
<dbReference type="InterPro" id="IPR036412">
    <property type="entry name" value="HAD-like_sf"/>
</dbReference>
<dbReference type="Proteomes" id="UP001183610">
    <property type="component" value="Unassembled WGS sequence"/>
</dbReference>
<organism evidence="1 2">
    <name type="scientific">Streptomyces evansiae</name>
    <dbReference type="NCBI Taxonomy" id="3075535"/>
    <lineage>
        <taxon>Bacteria</taxon>
        <taxon>Bacillati</taxon>
        <taxon>Actinomycetota</taxon>
        <taxon>Actinomycetes</taxon>
        <taxon>Kitasatosporales</taxon>
        <taxon>Streptomycetaceae</taxon>
        <taxon>Streptomyces</taxon>
    </lineage>
</organism>
<keyword evidence="1" id="KW-0378">Hydrolase</keyword>
<dbReference type="SFLD" id="SFLDS00003">
    <property type="entry name" value="Haloacid_Dehalogenase"/>
    <property type="match status" value="1"/>
</dbReference>
<comment type="caution">
    <text evidence="1">The sequence shown here is derived from an EMBL/GenBank/DDBJ whole genome shotgun (WGS) entry which is preliminary data.</text>
</comment>
<dbReference type="InterPro" id="IPR052550">
    <property type="entry name" value="Pyrimidine_5'-ntase_YjjG"/>
</dbReference>
<sequence>MLALFDLDNTLIDRQGGLHAWAGEFTRSRGLPEEAAALVRTRLRSRAHPDDFRYLREELGLSDDATDLWREYVEGMARSVQCFPGVPEGLASLRAMGWTLGVATNGAAAIQRAKLHATGLASLFDAVTISEAVGARKPERALFDAAAVACGASLAAGGWMIGDNPATDMAGASAAGLRTAWVADGREWTDGPHQPNVVAASAVEAIEVLRKLTN</sequence>
<dbReference type="NCBIfam" id="TIGR01549">
    <property type="entry name" value="HAD-SF-IA-v1"/>
    <property type="match status" value="1"/>
</dbReference>
<dbReference type="EMBL" id="JAVRET010000177">
    <property type="protein sequence ID" value="MDT0413713.1"/>
    <property type="molecule type" value="Genomic_DNA"/>
</dbReference>
<dbReference type="GO" id="GO:0016787">
    <property type="term" value="F:hydrolase activity"/>
    <property type="evidence" value="ECO:0007669"/>
    <property type="project" value="UniProtKB-KW"/>
</dbReference>
<dbReference type="PANTHER" id="PTHR47478:SF1">
    <property type="entry name" value="PYRIMIDINE 5'-NUCLEOTIDASE YJJG"/>
    <property type="match status" value="1"/>
</dbReference>
<dbReference type="EC" id="3.1.3.-" evidence="1"/>
<protein>
    <submittedName>
        <fullName evidence="1">HAD family hydrolase</fullName>
        <ecNumber evidence="1">3.1.3.-</ecNumber>
    </submittedName>
</protein>
<name>A0ABU2RAJ6_9ACTN</name>